<dbReference type="InterPro" id="IPR025158">
    <property type="entry name" value="Mg_chelat-rel_C"/>
</dbReference>
<dbReference type="Proteomes" id="UP000245283">
    <property type="component" value="Unassembled WGS sequence"/>
</dbReference>
<dbReference type="Gene3D" id="3.40.50.300">
    <property type="entry name" value="P-loop containing nucleotide triphosphate hydrolases"/>
    <property type="match status" value="1"/>
</dbReference>
<dbReference type="SUPFAM" id="SSF52540">
    <property type="entry name" value="P-loop containing nucleoside triphosphate hydrolases"/>
    <property type="match status" value="1"/>
</dbReference>
<dbReference type="PANTHER" id="PTHR32039:SF7">
    <property type="entry name" value="COMPETENCE PROTEIN COMM"/>
    <property type="match status" value="1"/>
</dbReference>
<organism evidence="3 4">
    <name type="scientific">Ancrocorticia populi</name>
    <dbReference type="NCBI Taxonomy" id="2175228"/>
    <lineage>
        <taxon>Bacteria</taxon>
        <taxon>Bacillati</taxon>
        <taxon>Actinomycetota</taxon>
        <taxon>Actinomycetes</taxon>
        <taxon>Actinomycetales</taxon>
        <taxon>Actinomycetaceae</taxon>
        <taxon>Ancrocorticia</taxon>
    </lineage>
</organism>
<evidence type="ECO:0000259" key="2">
    <source>
        <dbReference type="SMART" id="SM00382"/>
    </source>
</evidence>
<gene>
    <name evidence="3" type="ORF">DD236_09845</name>
</gene>
<protein>
    <submittedName>
        <fullName evidence="3">Magnesium chelatase</fullName>
    </submittedName>
</protein>
<dbReference type="Pfam" id="PF13335">
    <property type="entry name" value="Mg_chelatase_C"/>
    <property type="match status" value="1"/>
</dbReference>
<feature type="domain" description="AAA+ ATPase" evidence="2">
    <location>
        <begin position="211"/>
        <end position="392"/>
    </location>
</feature>
<name>A0A2V1K3B7_9ACTO</name>
<dbReference type="Pfam" id="PF13541">
    <property type="entry name" value="ChlI"/>
    <property type="match status" value="1"/>
</dbReference>
<dbReference type="GO" id="GO:0005524">
    <property type="term" value="F:ATP binding"/>
    <property type="evidence" value="ECO:0007669"/>
    <property type="project" value="InterPro"/>
</dbReference>
<dbReference type="Gene3D" id="3.30.230.10">
    <property type="match status" value="1"/>
</dbReference>
<dbReference type="RefSeq" id="WP_109094225.1">
    <property type="nucleotide sequence ID" value="NZ_QETB01000005.1"/>
</dbReference>
<keyword evidence="4" id="KW-1185">Reference proteome</keyword>
<evidence type="ECO:0000313" key="3">
    <source>
        <dbReference type="EMBL" id="PWF25736.1"/>
    </source>
</evidence>
<evidence type="ECO:0000256" key="1">
    <source>
        <dbReference type="ARBA" id="ARBA00006354"/>
    </source>
</evidence>
<dbReference type="SMART" id="SM00382">
    <property type="entry name" value="AAA"/>
    <property type="match status" value="1"/>
</dbReference>
<comment type="similarity">
    <text evidence="1">Belongs to the Mg-chelatase subunits D/I family. ComM subfamily.</text>
</comment>
<dbReference type="Pfam" id="PF01078">
    <property type="entry name" value="Mg_chelatase"/>
    <property type="match status" value="1"/>
</dbReference>
<evidence type="ECO:0000313" key="4">
    <source>
        <dbReference type="Proteomes" id="UP000245283"/>
    </source>
</evidence>
<dbReference type="InterPro" id="IPR003593">
    <property type="entry name" value="AAA+_ATPase"/>
</dbReference>
<dbReference type="InterPro" id="IPR014721">
    <property type="entry name" value="Ribsml_uS5_D2-typ_fold_subgr"/>
</dbReference>
<dbReference type="PANTHER" id="PTHR32039">
    <property type="entry name" value="MAGNESIUM-CHELATASE SUBUNIT CHLI"/>
    <property type="match status" value="1"/>
</dbReference>
<dbReference type="InterPro" id="IPR020568">
    <property type="entry name" value="Ribosomal_Su5_D2-typ_SF"/>
</dbReference>
<dbReference type="AlphaFoldDB" id="A0A2V1K3B7"/>
<dbReference type="InterPro" id="IPR045006">
    <property type="entry name" value="CHLI-like"/>
</dbReference>
<dbReference type="EMBL" id="QETB01000005">
    <property type="protein sequence ID" value="PWF25736.1"/>
    <property type="molecule type" value="Genomic_DNA"/>
</dbReference>
<dbReference type="NCBIfam" id="TIGR00368">
    <property type="entry name" value="YifB family Mg chelatase-like AAA ATPase"/>
    <property type="match status" value="1"/>
</dbReference>
<sequence>MKLGIAHAVSILGVEGHGVRIEVALLRGLPAFTIVGLPDAAVSESRERIRAAFAAAGISFPTARVTVNLSPADTPKSGTGFDLGIAVAIISAMSSWRVSENITWIGELGLDGSVRQVRGILPAALWAARRPDAHLVVPYGSRGEATLAQVHVSALWHLSQVAQDAGVDCAGVPERPEIDATGTVPAPLIPDLEDVRGQEEARRALEIAAAGGHHLLMTGSAGIGKSMLVGCLPGILPPLTTAEAVEVATIASAAGDFAGALSRIPPMSTPHHTASAIALIGGGTNPRPGAISRSHRGVLYLDELPEFPRSVLQALRQPMEEGYIDIHRAKHSVRFPSKFQLIGSANPCRCGMFYEDSLQCTCSPRERRDYFRRIGGPMLDRFDLNIVLHRLSRAQLASPSIGEPSRLVAERVYGAQERMVSRLESSGWTKNSEASPAWLRDNTVLPDRADDLINNVLVTGQLSMRSVAKILRVAWTLADLAGRESPAEEDIHEAFALRSRGVSHV</sequence>
<reference evidence="4" key="1">
    <citation type="submission" date="2018-05" db="EMBL/GenBank/DDBJ databases">
        <authorList>
            <person name="Li Y."/>
        </authorList>
    </citation>
    <scope>NUCLEOTIDE SEQUENCE [LARGE SCALE GENOMIC DNA]</scope>
    <source>
        <strain evidence="4">sk1b4</strain>
    </source>
</reference>
<accession>A0A2V1K3B7</accession>
<comment type="caution">
    <text evidence="3">The sequence shown here is derived from an EMBL/GenBank/DDBJ whole genome shotgun (WGS) entry which is preliminary data.</text>
</comment>
<dbReference type="InterPro" id="IPR004482">
    <property type="entry name" value="Mg_chelat-rel"/>
</dbReference>
<dbReference type="SUPFAM" id="SSF54211">
    <property type="entry name" value="Ribosomal protein S5 domain 2-like"/>
    <property type="match status" value="1"/>
</dbReference>
<dbReference type="OrthoDB" id="9813147at2"/>
<proteinExistence type="inferred from homology"/>
<dbReference type="InterPro" id="IPR000523">
    <property type="entry name" value="Mg_chelatse_chII-like_cat_dom"/>
</dbReference>
<dbReference type="InterPro" id="IPR027417">
    <property type="entry name" value="P-loop_NTPase"/>
</dbReference>